<comment type="similarity">
    <text evidence="2 6">Belongs to the FPP/GGPP synthase family.</text>
</comment>
<dbReference type="GO" id="GO:0008299">
    <property type="term" value="P:isoprenoid biosynthetic process"/>
    <property type="evidence" value="ECO:0007669"/>
    <property type="project" value="InterPro"/>
</dbReference>
<evidence type="ECO:0000256" key="4">
    <source>
        <dbReference type="ARBA" id="ARBA00022723"/>
    </source>
</evidence>
<dbReference type="PANTHER" id="PTHR12001">
    <property type="entry name" value="GERANYLGERANYL PYROPHOSPHATE SYNTHASE"/>
    <property type="match status" value="1"/>
</dbReference>
<organism evidence="7 8">
    <name type="scientific">Candidatus Gottesmanbacteria bacterium GW2011_GWA1_34_13</name>
    <dbReference type="NCBI Taxonomy" id="1618434"/>
    <lineage>
        <taxon>Bacteria</taxon>
        <taxon>Candidatus Gottesmaniibacteriota</taxon>
    </lineage>
</organism>
<evidence type="ECO:0000256" key="2">
    <source>
        <dbReference type="ARBA" id="ARBA00006706"/>
    </source>
</evidence>
<accession>A0A0G0ANW6</accession>
<dbReference type="GO" id="GO:0004659">
    <property type="term" value="F:prenyltransferase activity"/>
    <property type="evidence" value="ECO:0007669"/>
    <property type="project" value="InterPro"/>
</dbReference>
<name>A0A0G0ANW6_9BACT</name>
<dbReference type="PANTHER" id="PTHR12001:SF85">
    <property type="entry name" value="SHORT CHAIN ISOPRENYL DIPHOSPHATE SYNTHASE"/>
    <property type="match status" value="1"/>
</dbReference>
<dbReference type="Gene3D" id="1.10.600.10">
    <property type="entry name" value="Farnesyl Diphosphate Synthase"/>
    <property type="match status" value="1"/>
</dbReference>
<protein>
    <submittedName>
        <fullName evidence="7">Geranylgeranyl pyrophosphate synthase</fullName>
    </submittedName>
</protein>
<reference evidence="7 8" key="1">
    <citation type="journal article" date="2015" name="Nature">
        <title>rRNA introns, odd ribosomes, and small enigmatic genomes across a large radiation of phyla.</title>
        <authorList>
            <person name="Brown C.T."/>
            <person name="Hug L.A."/>
            <person name="Thomas B.C."/>
            <person name="Sharon I."/>
            <person name="Castelle C.J."/>
            <person name="Singh A."/>
            <person name="Wilkins M.J."/>
            <person name="Williams K.H."/>
            <person name="Banfield J.F."/>
        </authorList>
    </citation>
    <scope>NUCLEOTIDE SEQUENCE [LARGE SCALE GENOMIC DNA]</scope>
</reference>
<dbReference type="GO" id="GO:0046872">
    <property type="term" value="F:metal ion binding"/>
    <property type="evidence" value="ECO:0007669"/>
    <property type="project" value="UniProtKB-KW"/>
</dbReference>
<dbReference type="InterPro" id="IPR008949">
    <property type="entry name" value="Isoprenoid_synthase_dom_sf"/>
</dbReference>
<dbReference type="PATRIC" id="fig|1618434.3.peg.474"/>
<keyword evidence="4" id="KW-0479">Metal-binding</keyword>
<evidence type="ECO:0000313" key="7">
    <source>
        <dbReference type="EMBL" id="KKP58688.1"/>
    </source>
</evidence>
<dbReference type="PROSITE" id="PS00723">
    <property type="entry name" value="POLYPRENYL_SYNTHASE_1"/>
    <property type="match status" value="1"/>
</dbReference>
<evidence type="ECO:0000256" key="6">
    <source>
        <dbReference type="RuleBase" id="RU004466"/>
    </source>
</evidence>
<comment type="caution">
    <text evidence="7">The sequence shown here is derived from an EMBL/GenBank/DDBJ whole genome shotgun (WGS) entry which is preliminary data.</text>
</comment>
<dbReference type="STRING" id="1618434.UR52_C0017G0004"/>
<gene>
    <name evidence="7" type="ORF">UR52_C0017G0004</name>
</gene>
<evidence type="ECO:0000256" key="1">
    <source>
        <dbReference type="ARBA" id="ARBA00001946"/>
    </source>
</evidence>
<dbReference type="SFLD" id="SFLDS00005">
    <property type="entry name" value="Isoprenoid_Synthase_Type_I"/>
    <property type="match status" value="1"/>
</dbReference>
<sequence length="348" mass="39646">MFKNYKQQIIDYLTPFLNQKSLELSTINSWGPDFIKRLIPYLRNGKMIRGSLVLFAENIFQNQTSNNGLIIASSIELINSGILIHDDIIDNDLFRRGQPSFHQQYKSFGLTKQVTYPNQFGDALGICSGSICSALCFELLNIINATPEIKQQIINLISKEIENVYLAEMQDVYFSLINTSPTETEILDLYRTKTGRYTCSMPLMLGAIITYQNQQTLSILEKLGENLGILFQIKDDELGLFGTPVTGKPIGTDISRANKTLYYYYLFKNSSSDELKLLKEIFGKINVTAQEIEYVKNLTISLSIDKHIAKITQKIETEIHDLISKLSITQTHKNTLLELVNFIQNRNK</sequence>
<keyword evidence="3 6" id="KW-0808">Transferase</keyword>
<keyword evidence="5" id="KW-0460">Magnesium</keyword>
<dbReference type="AlphaFoldDB" id="A0A0G0ANW6"/>
<dbReference type="EMBL" id="LBPN01000017">
    <property type="protein sequence ID" value="KKP58688.1"/>
    <property type="molecule type" value="Genomic_DNA"/>
</dbReference>
<evidence type="ECO:0000313" key="8">
    <source>
        <dbReference type="Proteomes" id="UP000034176"/>
    </source>
</evidence>
<evidence type="ECO:0000256" key="5">
    <source>
        <dbReference type="ARBA" id="ARBA00022842"/>
    </source>
</evidence>
<dbReference type="SUPFAM" id="SSF48576">
    <property type="entry name" value="Terpenoid synthases"/>
    <property type="match status" value="1"/>
</dbReference>
<comment type="cofactor">
    <cofactor evidence="1">
        <name>Mg(2+)</name>
        <dbReference type="ChEBI" id="CHEBI:18420"/>
    </cofactor>
</comment>
<dbReference type="InterPro" id="IPR000092">
    <property type="entry name" value="Polyprenyl_synt"/>
</dbReference>
<dbReference type="InterPro" id="IPR033749">
    <property type="entry name" value="Polyprenyl_synt_CS"/>
</dbReference>
<dbReference type="Pfam" id="PF00348">
    <property type="entry name" value="polyprenyl_synt"/>
    <property type="match status" value="1"/>
</dbReference>
<dbReference type="Proteomes" id="UP000034176">
    <property type="component" value="Unassembled WGS sequence"/>
</dbReference>
<proteinExistence type="inferred from homology"/>
<evidence type="ECO:0000256" key="3">
    <source>
        <dbReference type="ARBA" id="ARBA00022679"/>
    </source>
</evidence>